<evidence type="ECO:0000256" key="3">
    <source>
        <dbReference type="ARBA" id="ARBA00022491"/>
    </source>
</evidence>
<dbReference type="EC" id="1.14.11.-" evidence="12"/>
<evidence type="ECO:0000256" key="6">
    <source>
        <dbReference type="ARBA" id="ARBA00022964"/>
    </source>
</evidence>
<dbReference type="PROSITE" id="PS51184">
    <property type="entry name" value="JMJC"/>
    <property type="match status" value="1"/>
</dbReference>
<keyword evidence="6 12" id="KW-0223">Dioxygenase</keyword>
<dbReference type="Pfam" id="PF08007">
    <property type="entry name" value="JmjC_2"/>
    <property type="match status" value="1"/>
</dbReference>
<dbReference type="PANTHER" id="PTHR13096">
    <property type="entry name" value="MINA53 MYC INDUCED NUCLEAR ANTIGEN"/>
    <property type="match status" value="1"/>
</dbReference>
<evidence type="ECO:0000313" key="15">
    <source>
        <dbReference type="EMBL" id="CAE0767055.1"/>
    </source>
</evidence>
<dbReference type="EMBL" id="HBIZ01030869">
    <property type="protein sequence ID" value="CAE0767055.1"/>
    <property type="molecule type" value="Transcribed_RNA"/>
</dbReference>
<evidence type="ECO:0000256" key="7">
    <source>
        <dbReference type="ARBA" id="ARBA00023002"/>
    </source>
</evidence>
<evidence type="ECO:0000256" key="12">
    <source>
        <dbReference type="RuleBase" id="RU366061"/>
    </source>
</evidence>
<protein>
    <recommendedName>
        <fullName evidence="12">Bifunctional lysine-specific demethylase and histidyl-hydroxylase</fullName>
        <ecNumber evidence="12">1.14.11.-</ecNumber>
    </recommendedName>
</protein>
<dbReference type="EMBL" id="HBIZ01030868">
    <property type="protein sequence ID" value="CAE0767054.1"/>
    <property type="molecule type" value="Transcribed_RNA"/>
</dbReference>
<dbReference type="Gene3D" id="1.10.10.1500">
    <property type="entry name" value="JmjC domain-containing ribosomal oxygenase (ROX), dimer domain"/>
    <property type="match status" value="1"/>
</dbReference>
<comment type="similarity">
    <text evidence="2">Belongs to the ROX family. NO66 subfamily.</text>
</comment>
<dbReference type="AlphaFoldDB" id="A0A6S9XR40"/>
<dbReference type="InterPro" id="IPR003347">
    <property type="entry name" value="JmjC_dom"/>
</dbReference>
<dbReference type="GO" id="GO:0005506">
    <property type="term" value="F:iron ion binding"/>
    <property type="evidence" value="ECO:0007669"/>
    <property type="project" value="UniProtKB-UniRule"/>
</dbReference>
<sequence>MEVLTLRPGDLLYLPRGYVHQAKTVSVGTPSLHLTISISRRHTYRDLIELAVRGAIDAAAAMNAEWRRALPRDYLSFTGAVYSDRTNDSRRVAFEATVARMLGALVSNVPLDAACDQFACSNFMHERLPPHTAPADAKRLSPPNLTLKSAVRLRSRHAARLCIEDEVAVLYHHVENTTIYRELPEPAHVDFAMEAVPALDQILTSFPKYVIVGNLPLETDDQKLDVAAALVEAKLLLVK</sequence>
<evidence type="ECO:0000256" key="4">
    <source>
        <dbReference type="ARBA" id="ARBA00022723"/>
    </source>
</evidence>
<keyword evidence="9 12" id="KW-0805">Transcription regulation</keyword>
<dbReference type="GO" id="GO:0032453">
    <property type="term" value="F:histone H3K4 demethylase activity"/>
    <property type="evidence" value="ECO:0007669"/>
    <property type="project" value="TreeGrafter"/>
</dbReference>
<evidence type="ECO:0000256" key="2">
    <source>
        <dbReference type="ARBA" id="ARBA00010309"/>
    </source>
</evidence>
<keyword evidence="5" id="KW-0156">Chromatin regulator</keyword>
<comment type="function">
    <text evidence="12">Oxygenase that can act as both a histone lysine demethylase and a ribosomal histidine hydroxylase.</text>
</comment>
<evidence type="ECO:0000256" key="11">
    <source>
        <dbReference type="ARBA" id="ARBA00023242"/>
    </source>
</evidence>
<dbReference type="InterPro" id="IPR039994">
    <property type="entry name" value="NO66-like"/>
</dbReference>
<evidence type="ECO:0000256" key="5">
    <source>
        <dbReference type="ARBA" id="ARBA00022853"/>
    </source>
</evidence>
<proteinExistence type="inferred from homology"/>
<dbReference type="InterPro" id="IPR049043">
    <property type="entry name" value="WHD_RIOX1"/>
</dbReference>
<dbReference type="PANTHER" id="PTHR13096:SF8">
    <property type="entry name" value="RIBOSOMAL OXYGENASE 1"/>
    <property type="match status" value="1"/>
</dbReference>
<organism evidence="15">
    <name type="scientific">Chrysotila carterae</name>
    <name type="common">Marine alga</name>
    <name type="synonym">Syracosphaera carterae</name>
    <dbReference type="NCBI Taxonomy" id="13221"/>
    <lineage>
        <taxon>Eukaryota</taxon>
        <taxon>Haptista</taxon>
        <taxon>Haptophyta</taxon>
        <taxon>Prymnesiophyceae</taxon>
        <taxon>Isochrysidales</taxon>
        <taxon>Isochrysidaceae</taxon>
        <taxon>Chrysotila</taxon>
    </lineage>
</organism>
<comment type="cofactor">
    <cofactor evidence="12">
        <name>Fe(2+)</name>
        <dbReference type="ChEBI" id="CHEBI:29033"/>
    </cofactor>
    <text evidence="12">Binds 1 Fe(2+) ion per subunit.</text>
</comment>
<comment type="subcellular location">
    <subcellularLocation>
        <location evidence="1 12">Nucleus</location>
    </subcellularLocation>
</comment>
<dbReference type="GO" id="GO:0051864">
    <property type="term" value="F:histone H3K36 demethylase activity"/>
    <property type="evidence" value="ECO:0007669"/>
    <property type="project" value="TreeGrafter"/>
</dbReference>
<keyword evidence="4 12" id="KW-0479">Metal-binding</keyword>
<feature type="domain" description="JmjC" evidence="13">
    <location>
        <begin position="1"/>
        <end position="55"/>
    </location>
</feature>
<evidence type="ECO:0000259" key="13">
    <source>
        <dbReference type="PROSITE" id="PS51184"/>
    </source>
</evidence>
<dbReference type="SUPFAM" id="SSF51197">
    <property type="entry name" value="Clavaminate synthase-like"/>
    <property type="match status" value="1"/>
</dbReference>
<keyword evidence="11 12" id="KW-0539">Nucleus</keyword>
<reference evidence="15" key="1">
    <citation type="submission" date="2021-01" db="EMBL/GenBank/DDBJ databases">
        <authorList>
            <person name="Corre E."/>
            <person name="Pelletier E."/>
            <person name="Niang G."/>
            <person name="Scheremetjew M."/>
            <person name="Finn R."/>
            <person name="Kale V."/>
            <person name="Holt S."/>
            <person name="Cochrane G."/>
            <person name="Meng A."/>
            <person name="Brown T."/>
            <person name="Cohen L."/>
        </authorList>
    </citation>
    <scope>NUCLEOTIDE SEQUENCE</scope>
    <source>
        <strain evidence="15">CCMP645</strain>
    </source>
</reference>
<dbReference type="Gene3D" id="2.60.120.650">
    <property type="entry name" value="Cupin"/>
    <property type="match status" value="1"/>
</dbReference>
<evidence type="ECO:0000256" key="1">
    <source>
        <dbReference type="ARBA" id="ARBA00004123"/>
    </source>
</evidence>
<evidence type="ECO:0000256" key="9">
    <source>
        <dbReference type="ARBA" id="ARBA00023015"/>
    </source>
</evidence>
<keyword evidence="7 12" id="KW-0560">Oxidoreductase</keyword>
<evidence type="ECO:0000256" key="10">
    <source>
        <dbReference type="ARBA" id="ARBA00023163"/>
    </source>
</evidence>
<name>A0A6S9XR40_CHRCT</name>
<dbReference type="GO" id="GO:0005730">
    <property type="term" value="C:nucleolus"/>
    <property type="evidence" value="ECO:0007669"/>
    <property type="project" value="TreeGrafter"/>
</dbReference>
<keyword evidence="3" id="KW-0678">Repressor</keyword>
<evidence type="ECO:0000256" key="8">
    <source>
        <dbReference type="ARBA" id="ARBA00023004"/>
    </source>
</evidence>
<dbReference type="Gene3D" id="3.90.930.40">
    <property type="match status" value="1"/>
</dbReference>
<dbReference type="Pfam" id="PF21233">
    <property type="entry name" value="WHD_RIOX1"/>
    <property type="match status" value="1"/>
</dbReference>
<accession>A0A6S9XR40</accession>
<keyword evidence="10 12" id="KW-0804">Transcription</keyword>
<evidence type="ECO:0000313" key="14">
    <source>
        <dbReference type="EMBL" id="CAE0767054.1"/>
    </source>
</evidence>
<gene>
    <name evidence="14" type="ORF">PCAR00345_LOCUS19666</name>
    <name evidence="15" type="ORF">PCAR00345_LOCUS19667</name>
</gene>
<keyword evidence="8 12" id="KW-0408">Iron</keyword>